<dbReference type="AlphaFoldDB" id="A0A382XZ88"/>
<dbReference type="GO" id="GO:0005524">
    <property type="term" value="F:ATP binding"/>
    <property type="evidence" value="ECO:0007669"/>
    <property type="project" value="UniProtKB-KW"/>
</dbReference>
<protein>
    <recommendedName>
        <fullName evidence="6">Sigma-54 factor interaction domain-containing protein</fullName>
    </recommendedName>
</protein>
<keyword evidence="5" id="KW-0804">Transcription</keyword>
<evidence type="ECO:0000313" key="7">
    <source>
        <dbReference type="EMBL" id="SVD75965.1"/>
    </source>
</evidence>
<dbReference type="PROSITE" id="PS50045">
    <property type="entry name" value="SIGMA54_INTERACT_4"/>
    <property type="match status" value="1"/>
</dbReference>
<evidence type="ECO:0000256" key="3">
    <source>
        <dbReference type="ARBA" id="ARBA00022840"/>
    </source>
</evidence>
<dbReference type="Gene3D" id="1.10.8.60">
    <property type="match status" value="1"/>
</dbReference>
<keyword evidence="3" id="KW-0067">ATP-binding</keyword>
<dbReference type="InterPro" id="IPR058031">
    <property type="entry name" value="AAA_lid_NorR"/>
</dbReference>
<keyword evidence="4" id="KW-0805">Transcription regulation</keyword>
<dbReference type="PANTHER" id="PTHR32071:SF17">
    <property type="entry name" value="TRANSCRIPTIONAL REGULATOR (NTRC FAMILY)"/>
    <property type="match status" value="1"/>
</dbReference>
<dbReference type="EMBL" id="UINC01171410">
    <property type="protein sequence ID" value="SVD75965.1"/>
    <property type="molecule type" value="Genomic_DNA"/>
</dbReference>
<name>A0A382XZ88_9ZZZZ</name>
<reference evidence="7" key="1">
    <citation type="submission" date="2018-05" db="EMBL/GenBank/DDBJ databases">
        <authorList>
            <person name="Lanie J.A."/>
            <person name="Ng W.-L."/>
            <person name="Kazmierczak K.M."/>
            <person name="Andrzejewski T.M."/>
            <person name="Davidsen T.M."/>
            <person name="Wayne K.J."/>
            <person name="Tettelin H."/>
            <person name="Glass J.I."/>
            <person name="Rusch D."/>
            <person name="Podicherti R."/>
            <person name="Tsui H.-C.T."/>
            <person name="Winkler M.E."/>
        </authorList>
    </citation>
    <scope>NUCLEOTIDE SEQUENCE</scope>
</reference>
<evidence type="ECO:0000256" key="1">
    <source>
        <dbReference type="ARBA" id="ARBA00022553"/>
    </source>
</evidence>
<evidence type="ECO:0000256" key="2">
    <source>
        <dbReference type="ARBA" id="ARBA00022741"/>
    </source>
</evidence>
<organism evidence="7">
    <name type="scientific">marine metagenome</name>
    <dbReference type="NCBI Taxonomy" id="408172"/>
    <lineage>
        <taxon>unclassified sequences</taxon>
        <taxon>metagenomes</taxon>
        <taxon>ecological metagenomes</taxon>
    </lineage>
</organism>
<sequence length="145" mass="17132">NERREDIIPICNYYLSYFNKNKKFNFHLSKKSANQLEIYDWPGNIRQIINYIEKTIILNQDMNSKSDYTLSGLPIDMGENDDNSTSSTYFALSLKEARQNFEKEYLLSQIKRFNGNISKISEFTGMERTALYRKFKSLNILLDNK</sequence>
<feature type="non-terminal residue" evidence="7">
    <location>
        <position position="1"/>
    </location>
</feature>
<proteinExistence type="predicted"/>
<dbReference type="GO" id="GO:0006355">
    <property type="term" value="P:regulation of DNA-templated transcription"/>
    <property type="evidence" value="ECO:0007669"/>
    <property type="project" value="InterPro"/>
</dbReference>
<dbReference type="SUPFAM" id="SSF46689">
    <property type="entry name" value="Homeodomain-like"/>
    <property type="match status" value="1"/>
</dbReference>
<dbReference type="Pfam" id="PF25601">
    <property type="entry name" value="AAA_lid_14"/>
    <property type="match status" value="1"/>
</dbReference>
<accession>A0A382XZ88</accession>
<dbReference type="Gene3D" id="1.10.10.60">
    <property type="entry name" value="Homeodomain-like"/>
    <property type="match status" value="1"/>
</dbReference>
<feature type="domain" description="Sigma-54 factor interaction" evidence="6">
    <location>
        <begin position="1"/>
        <end position="57"/>
    </location>
</feature>
<dbReference type="GO" id="GO:0043565">
    <property type="term" value="F:sequence-specific DNA binding"/>
    <property type="evidence" value="ECO:0007669"/>
    <property type="project" value="InterPro"/>
</dbReference>
<dbReference type="InterPro" id="IPR002078">
    <property type="entry name" value="Sigma_54_int"/>
</dbReference>
<keyword evidence="1" id="KW-0597">Phosphoprotein</keyword>
<evidence type="ECO:0000256" key="5">
    <source>
        <dbReference type="ARBA" id="ARBA00023163"/>
    </source>
</evidence>
<evidence type="ECO:0000259" key="6">
    <source>
        <dbReference type="PROSITE" id="PS50045"/>
    </source>
</evidence>
<keyword evidence="2" id="KW-0547">Nucleotide-binding</keyword>
<gene>
    <name evidence="7" type="ORF">METZ01_LOCUS428819</name>
</gene>
<dbReference type="InterPro" id="IPR002197">
    <property type="entry name" value="HTH_Fis"/>
</dbReference>
<dbReference type="Pfam" id="PF02954">
    <property type="entry name" value="HTH_8"/>
    <property type="match status" value="1"/>
</dbReference>
<evidence type="ECO:0000256" key="4">
    <source>
        <dbReference type="ARBA" id="ARBA00023015"/>
    </source>
</evidence>
<dbReference type="InterPro" id="IPR009057">
    <property type="entry name" value="Homeodomain-like_sf"/>
</dbReference>
<dbReference type="PANTHER" id="PTHR32071">
    <property type="entry name" value="TRANSCRIPTIONAL REGULATORY PROTEIN"/>
    <property type="match status" value="1"/>
</dbReference>